<organism evidence="1 2">
    <name type="scientific">Meloidogyne hapla</name>
    <name type="common">Root-knot nematode worm</name>
    <dbReference type="NCBI Taxonomy" id="6305"/>
    <lineage>
        <taxon>Eukaryota</taxon>
        <taxon>Metazoa</taxon>
        <taxon>Ecdysozoa</taxon>
        <taxon>Nematoda</taxon>
        <taxon>Chromadorea</taxon>
        <taxon>Rhabditida</taxon>
        <taxon>Tylenchina</taxon>
        <taxon>Tylenchomorpha</taxon>
        <taxon>Tylenchoidea</taxon>
        <taxon>Meloidogynidae</taxon>
        <taxon>Meloidogyninae</taxon>
        <taxon>Meloidogyne</taxon>
    </lineage>
</organism>
<reference evidence="2" key="1">
    <citation type="submission" date="2016-11" db="UniProtKB">
        <authorList>
            <consortium name="WormBaseParasite"/>
        </authorList>
    </citation>
    <scope>IDENTIFICATION</scope>
</reference>
<evidence type="ECO:0000313" key="2">
    <source>
        <dbReference type="WBParaSite" id="MhA1_Contig578.frz3.gene1"/>
    </source>
</evidence>
<proteinExistence type="predicted"/>
<accession>A0A1I8BTJ4</accession>
<evidence type="ECO:0000313" key="1">
    <source>
        <dbReference type="Proteomes" id="UP000095281"/>
    </source>
</evidence>
<dbReference type="Proteomes" id="UP000095281">
    <property type="component" value="Unplaced"/>
</dbReference>
<sequence>MLVGADGEKAASSNVNSPRNVQIAGLIPKIEQNINNDSPSPFFIPTNFSETPGAAMFFGAADFNAHCFNDGNAK</sequence>
<protein>
    <submittedName>
        <fullName evidence="2">Uncharacterized protein</fullName>
    </submittedName>
</protein>
<keyword evidence="1" id="KW-1185">Reference proteome</keyword>
<dbReference type="WBParaSite" id="MhA1_Contig578.frz3.gene1">
    <property type="protein sequence ID" value="MhA1_Contig578.frz3.gene1"/>
    <property type="gene ID" value="MhA1_Contig578.frz3.gene1"/>
</dbReference>
<dbReference type="AlphaFoldDB" id="A0A1I8BTJ4"/>
<name>A0A1I8BTJ4_MELHA</name>